<feature type="non-terminal residue" evidence="2">
    <location>
        <position position="1"/>
    </location>
</feature>
<dbReference type="Proteomes" id="UP001233999">
    <property type="component" value="Unassembled WGS sequence"/>
</dbReference>
<organism evidence="2 3">
    <name type="scientific">Diploptera punctata</name>
    <name type="common">Pacific beetle cockroach</name>
    <dbReference type="NCBI Taxonomy" id="6984"/>
    <lineage>
        <taxon>Eukaryota</taxon>
        <taxon>Metazoa</taxon>
        <taxon>Ecdysozoa</taxon>
        <taxon>Arthropoda</taxon>
        <taxon>Hexapoda</taxon>
        <taxon>Insecta</taxon>
        <taxon>Pterygota</taxon>
        <taxon>Neoptera</taxon>
        <taxon>Polyneoptera</taxon>
        <taxon>Dictyoptera</taxon>
        <taxon>Blattodea</taxon>
        <taxon>Blaberoidea</taxon>
        <taxon>Blaberidae</taxon>
        <taxon>Diplopterinae</taxon>
        <taxon>Diploptera</taxon>
    </lineage>
</organism>
<evidence type="ECO:0000313" key="2">
    <source>
        <dbReference type="EMBL" id="KAJ9587192.1"/>
    </source>
</evidence>
<evidence type="ECO:0000313" key="3">
    <source>
        <dbReference type="Proteomes" id="UP001233999"/>
    </source>
</evidence>
<proteinExistence type="predicted"/>
<dbReference type="EMBL" id="JASPKZ010006468">
    <property type="protein sequence ID" value="KAJ9587192.1"/>
    <property type="molecule type" value="Genomic_DNA"/>
</dbReference>
<keyword evidence="3" id="KW-1185">Reference proteome</keyword>
<reference evidence="2" key="1">
    <citation type="journal article" date="2023" name="IScience">
        <title>Live-bearing cockroach genome reveals convergent evolutionary mechanisms linked to viviparity in insects and beyond.</title>
        <authorList>
            <person name="Fouks B."/>
            <person name="Harrison M.C."/>
            <person name="Mikhailova A.A."/>
            <person name="Marchal E."/>
            <person name="English S."/>
            <person name="Carruthers M."/>
            <person name="Jennings E.C."/>
            <person name="Chiamaka E.L."/>
            <person name="Frigard R.A."/>
            <person name="Pippel M."/>
            <person name="Attardo G.M."/>
            <person name="Benoit J.B."/>
            <person name="Bornberg-Bauer E."/>
            <person name="Tobe S.S."/>
        </authorList>
    </citation>
    <scope>NUCLEOTIDE SEQUENCE</scope>
    <source>
        <strain evidence="2">Stay&amp;Tobe</strain>
    </source>
</reference>
<reference evidence="2" key="2">
    <citation type="submission" date="2023-05" db="EMBL/GenBank/DDBJ databases">
        <authorList>
            <person name="Fouks B."/>
        </authorList>
    </citation>
    <scope>NUCLEOTIDE SEQUENCE</scope>
    <source>
        <strain evidence="2">Stay&amp;Tobe</strain>
        <tissue evidence="2">Testes</tissue>
    </source>
</reference>
<protein>
    <submittedName>
        <fullName evidence="2">Uncharacterized protein</fullName>
    </submittedName>
</protein>
<dbReference type="AlphaFoldDB" id="A0AAD7ZVZ4"/>
<keyword evidence="1" id="KW-0812">Transmembrane</keyword>
<feature type="non-terminal residue" evidence="2">
    <location>
        <position position="97"/>
    </location>
</feature>
<keyword evidence="1" id="KW-0472">Membrane</keyword>
<accession>A0AAD7ZVZ4</accession>
<feature type="transmembrane region" description="Helical" evidence="1">
    <location>
        <begin position="20"/>
        <end position="41"/>
    </location>
</feature>
<keyword evidence="1" id="KW-1133">Transmembrane helix</keyword>
<gene>
    <name evidence="2" type="ORF">L9F63_019272</name>
</gene>
<sequence>RVRISRGAVSIWHKFPFRIIYVQVLNLNLFYVFFIPETWSFGDSRAKLRLKSFSYMLLCSLSASSLINLKISHQGTISVLHEKVHCSRGLQDLVVGQ</sequence>
<evidence type="ECO:0000256" key="1">
    <source>
        <dbReference type="SAM" id="Phobius"/>
    </source>
</evidence>
<comment type="caution">
    <text evidence="2">The sequence shown here is derived from an EMBL/GenBank/DDBJ whole genome shotgun (WGS) entry which is preliminary data.</text>
</comment>
<name>A0AAD7ZVZ4_DIPPU</name>